<name>A0A150HP65_9GAMM</name>
<evidence type="ECO:0000313" key="2">
    <source>
        <dbReference type="EMBL" id="KXZ67968.1"/>
    </source>
</evidence>
<dbReference type="InterPro" id="IPR016516">
    <property type="entry name" value="UCP07580"/>
</dbReference>
<keyword evidence="2" id="KW-0378">Hydrolase</keyword>
<keyword evidence="1" id="KW-0812">Transmembrane</keyword>
<dbReference type="GO" id="GO:0016787">
    <property type="term" value="F:hydrolase activity"/>
    <property type="evidence" value="ECO:0007669"/>
    <property type="project" value="UniProtKB-KW"/>
</dbReference>
<proteinExistence type="predicted"/>
<organism evidence="2 5">
    <name type="scientific">Acinetobacter venetianus</name>
    <dbReference type="NCBI Taxonomy" id="52133"/>
    <lineage>
        <taxon>Bacteria</taxon>
        <taxon>Pseudomonadati</taxon>
        <taxon>Pseudomonadota</taxon>
        <taxon>Gammaproteobacteria</taxon>
        <taxon>Moraxellales</taxon>
        <taxon>Moraxellaceae</taxon>
        <taxon>Acinetobacter</taxon>
    </lineage>
</organism>
<sequence length="294" mass="33548">MNAKVNISNRAGASFPVRRMDFEFGEVPRYWANGDAALTHFMTALSALFPEGEQFFVNSTRAVRNDPKLADPRLQREISAFIGQEAMHSKEHLAFNASAEAYGYGVRKMEDQTGRLINRAVGITSRLLKPFGFTKEMIGLTGTCALEHFTSTIAEELLSNPDIQSMFMDETMYHLWMWHAVEENEHKAVAFDVYEAMYGQGAKAYFMRSLALVIAMGLIFITQSYFTAKLLQTDGKLTWRDTKYMINFMYGYKGFMTRQIPTLLSFLRPKFHPNDDDTTALLNKWRAELGFNAN</sequence>
<keyword evidence="1" id="KW-1133">Transmembrane helix</keyword>
<dbReference type="PANTHER" id="PTHR39456:SF1">
    <property type="entry name" value="METAL-DEPENDENT HYDROLASE"/>
    <property type="match status" value="1"/>
</dbReference>
<dbReference type="PATRIC" id="fig|52133.18.peg.2041"/>
<dbReference type="PIRSF" id="PIRSF007580">
    <property type="entry name" value="UCP07580"/>
    <property type="match status" value="1"/>
</dbReference>
<dbReference type="Proteomes" id="UP000075544">
    <property type="component" value="Unassembled WGS sequence"/>
</dbReference>
<dbReference type="EMBL" id="JRUE01000177">
    <property type="protein sequence ID" value="KXZ67968.1"/>
    <property type="molecule type" value="Genomic_DNA"/>
</dbReference>
<dbReference type="EMBL" id="JRHX01000087">
    <property type="protein sequence ID" value="KXZ68857.1"/>
    <property type="molecule type" value="Genomic_DNA"/>
</dbReference>
<evidence type="ECO:0000256" key="1">
    <source>
        <dbReference type="SAM" id="Phobius"/>
    </source>
</evidence>
<dbReference type="Pfam" id="PF10118">
    <property type="entry name" value="Metal_hydrol"/>
    <property type="match status" value="1"/>
</dbReference>
<protein>
    <submittedName>
        <fullName evidence="2">Putative metal-dependent hydrolase</fullName>
    </submittedName>
</protein>
<reference evidence="4 5" key="1">
    <citation type="journal article" date="2016" name="Sci. Rep.">
        <title>Genomic and phenotypic characterization of the species Acinetobacter venetianus.</title>
        <authorList>
            <person name="Fondi M."/>
            <person name="Maida I."/>
            <person name="Perrin E."/>
            <person name="Orlandini V."/>
            <person name="La Torre L."/>
            <person name="Bosi E."/>
            <person name="Negroni A."/>
            <person name="Zanaroli G."/>
            <person name="Fava F."/>
            <person name="Decorosi F."/>
            <person name="Giovannetti L."/>
            <person name="Viti C."/>
            <person name="Vaneechoutte M."/>
            <person name="Dijkshoorn L."/>
            <person name="Fani R."/>
        </authorList>
    </citation>
    <scope>NUCLEOTIDE SEQUENCE [LARGE SCALE GENOMIC DNA]</scope>
    <source>
        <strain evidence="3 4">LUH13518</strain>
        <strain evidence="2 5">LUH5627</strain>
    </source>
</reference>
<gene>
    <name evidence="3" type="ORF">AVENLUH13518_03018</name>
    <name evidence="2" type="ORF">AVENLUH5627_01967</name>
</gene>
<dbReference type="Proteomes" id="UP000075680">
    <property type="component" value="Unassembled WGS sequence"/>
</dbReference>
<keyword evidence="1" id="KW-0472">Membrane</keyword>
<feature type="transmembrane region" description="Helical" evidence="1">
    <location>
        <begin position="205"/>
        <end position="226"/>
    </location>
</feature>
<accession>A0A150HP65</accession>
<evidence type="ECO:0000313" key="4">
    <source>
        <dbReference type="Proteomes" id="UP000075544"/>
    </source>
</evidence>
<dbReference type="AlphaFoldDB" id="A0A150HP65"/>
<evidence type="ECO:0000313" key="3">
    <source>
        <dbReference type="EMBL" id="KXZ68857.1"/>
    </source>
</evidence>
<dbReference type="RefSeq" id="WP_019385023.1">
    <property type="nucleotide sequence ID" value="NZ_CAXGOK010000081.1"/>
</dbReference>
<dbReference type="PANTHER" id="PTHR39456">
    <property type="entry name" value="METAL-DEPENDENT HYDROLASE"/>
    <property type="match status" value="1"/>
</dbReference>
<evidence type="ECO:0000313" key="5">
    <source>
        <dbReference type="Proteomes" id="UP000075680"/>
    </source>
</evidence>
<comment type="caution">
    <text evidence="2">The sequence shown here is derived from an EMBL/GenBank/DDBJ whole genome shotgun (WGS) entry which is preliminary data.</text>
</comment>